<reference evidence="1 6" key="1">
    <citation type="submission" date="2018-04" db="EMBL/GenBank/DDBJ databases">
        <authorList>
            <person name="Van Tyne D."/>
        </authorList>
    </citation>
    <scope>NUCLEOTIDE SEQUENCE [LARGE SCALE GENOMIC DNA]</scope>
    <source>
        <strain evidence="1 6">B2535</strain>
    </source>
</reference>
<evidence type="ECO:0000313" key="2">
    <source>
        <dbReference type="EMBL" id="QFY92320.1"/>
    </source>
</evidence>
<evidence type="ECO:0000313" key="7">
    <source>
        <dbReference type="Proteomes" id="UP000281488"/>
    </source>
</evidence>
<evidence type="ECO:0000313" key="6">
    <source>
        <dbReference type="Proteomes" id="UP000244140"/>
    </source>
</evidence>
<evidence type="ECO:0000313" key="1">
    <source>
        <dbReference type="EMBL" id="PTN77439.1"/>
    </source>
</evidence>
<evidence type="ECO:0000313" key="9">
    <source>
        <dbReference type="Proteomes" id="UP000305511"/>
    </source>
</evidence>
<dbReference type="Proteomes" id="UP000292223">
    <property type="component" value="Unassembled WGS sequence"/>
</dbReference>
<evidence type="ECO:0000313" key="8">
    <source>
        <dbReference type="Proteomes" id="UP000292223"/>
    </source>
</evidence>
<evidence type="ECO:0000313" key="5">
    <source>
        <dbReference type="EMBL" id="TKK92151.1"/>
    </source>
</evidence>
<dbReference type="Proteomes" id="UP000281488">
    <property type="component" value="Unassembled WGS sequence"/>
</dbReference>
<dbReference type="EMBL" id="PZZH01000001">
    <property type="protein sequence ID" value="PTN77439.1"/>
    <property type="molecule type" value="Genomic_DNA"/>
</dbReference>
<dbReference type="EMBL" id="RKMZ01000001">
    <property type="protein sequence ID" value="ROX35507.1"/>
    <property type="molecule type" value="Genomic_DNA"/>
</dbReference>
<protein>
    <submittedName>
        <fullName evidence="1">Uncharacterized protein</fullName>
    </submittedName>
</protein>
<dbReference type="Proteomes" id="UP000305511">
    <property type="component" value="Unassembled WGS sequence"/>
</dbReference>
<proteinExistence type="predicted"/>
<reference evidence="3 7" key="2">
    <citation type="submission" date="2018-10" db="EMBL/GenBank/DDBJ databases">
        <title>Genotypes and phenotypes of Enterococci isolated from broiler chickens.</title>
        <authorList>
            <person name="Muhammad A.R."/>
            <person name="Diarra M.S."/>
        </authorList>
    </citation>
    <scope>NUCLEOTIDE SEQUENCE [LARGE SCALE GENOMIC DNA]</scope>
    <source>
        <strain evidence="3 7">LIT2 A36'</strain>
    </source>
</reference>
<name>A0A1Q8JC16_ENTFL</name>
<reference evidence="5 9" key="3">
    <citation type="submission" date="2019-02" db="EMBL/GenBank/DDBJ databases">
        <title>Bacteria dissemination in different level of health care in South Africa: the effectiveness of infections prevention and control.</title>
        <authorList>
            <person name="Shobo C."/>
            <person name="Amoako D.G."/>
            <person name="Allam M."/>
            <person name="Ismail A."/>
            <person name="Bester L.A."/>
            <person name="Essack S.Y."/>
        </authorList>
    </citation>
    <scope>NUCLEOTIDE SEQUENCE [LARGE SCALE GENOMIC DNA]</scope>
    <source>
        <strain evidence="5 9">2SIL2</strain>
    </source>
</reference>
<sequence>MVTLVFIFDFNIGHPLSLPFYIKIVTYLRKQVFQRKAFFDFLANLRIIEKMVHLNLDYCKYKIRGARYGKQKEETTI</sequence>
<evidence type="ECO:0000313" key="4">
    <source>
        <dbReference type="EMBL" id="RYU35917.1"/>
    </source>
</evidence>
<evidence type="ECO:0000313" key="3">
    <source>
        <dbReference type="EMBL" id="ROX35507.1"/>
    </source>
</evidence>
<organism evidence="1 6">
    <name type="scientific">Enterococcus faecalis</name>
    <name type="common">Streptococcus faecalis</name>
    <dbReference type="NCBI Taxonomy" id="1351"/>
    <lineage>
        <taxon>Bacteria</taxon>
        <taxon>Bacillati</taxon>
        <taxon>Bacillota</taxon>
        <taxon>Bacilli</taxon>
        <taxon>Lactobacillales</taxon>
        <taxon>Enterococcaceae</taxon>
        <taxon>Enterococcus</taxon>
    </lineage>
</organism>
<dbReference type="EMBL" id="SEWT01000001">
    <property type="protein sequence ID" value="RYU35917.1"/>
    <property type="molecule type" value="Genomic_DNA"/>
</dbReference>
<dbReference type="EMBL" id="CP042213">
    <property type="protein sequence ID" value="QFY92320.1"/>
    <property type="molecule type" value="Genomic_DNA"/>
</dbReference>
<gene>
    <name evidence="2" type="ORF">CGZ46_06190</name>
    <name evidence="1" type="ORF">DAI13_06675</name>
    <name evidence="3" type="ORF">EGW16_02285</name>
    <name evidence="4" type="ORF">EU507_01300</name>
    <name evidence="5" type="ORF">EY666_00075</name>
</gene>
<reference evidence="2" key="5">
    <citation type="submission" date="2019-07" db="EMBL/GenBank/DDBJ databases">
        <title>Transferable Resistance Gene optrA in Enterococcus faecalis from Swine in Brazil.</title>
        <authorList>
            <person name="Almeida L.M."/>
            <person name="Lebreton F."/>
            <person name="Gaca A."/>
            <person name="Bispo P.M."/>
            <person name="Saavedra J."/>
            <person name="Filsner P."/>
            <person name="Moreno A.M."/>
            <person name="Mamizuka E.M."/>
            <person name="Gilmore M.S."/>
        </authorList>
    </citation>
    <scope>NUCLEOTIDE SEQUENCE</scope>
    <source>
        <strain evidence="2">L15</strain>
    </source>
</reference>
<dbReference type="AlphaFoldDB" id="A0A1Q8JC16"/>
<accession>A0A1Q8JC16</accession>
<reference evidence="4 8" key="4">
    <citation type="submission" date="2019-02" db="EMBL/GenBank/DDBJ databases">
        <title>From farm to fork: dissemination of Tn554::fexA-optrA in linezolid-resistant Enterococcus faecalis clones from chicken feces and meat in Tunisia.</title>
        <authorList>
            <person name="Tedim A.P."/>
            <person name="Elghaieb H."/>
            <person name="Abbassi M.S."/>
            <person name="Novais C."/>
            <person name="Hassen A."/>
            <person name="Peixe L."/>
            <person name="Freitas A.R."/>
        </authorList>
    </citation>
    <scope>NUCLEOTIDE SEQUENCE [LARGE SCALE GENOMIC DNA]</scope>
    <source>
        <strain evidence="4 8">728T</strain>
    </source>
</reference>
<dbReference type="EMBL" id="SIYF01000002">
    <property type="protein sequence ID" value="TKK92151.1"/>
    <property type="molecule type" value="Genomic_DNA"/>
</dbReference>
<dbReference type="Proteomes" id="UP000244140">
    <property type="component" value="Unassembled WGS sequence"/>
</dbReference>